<evidence type="ECO:0000313" key="1">
    <source>
        <dbReference type="EMBL" id="KAK2086117.1"/>
    </source>
</evidence>
<name>A0ABQ9TMW2_SAGOE</name>
<accession>A0ABQ9TMW2</accession>
<protein>
    <submittedName>
        <fullName evidence="1">Ubiquitin-like modifier-activating enzyme 5</fullName>
    </submittedName>
</protein>
<reference evidence="1 2" key="1">
    <citation type="submission" date="2023-05" db="EMBL/GenBank/DDBJ databases">
        <title>B98-5 Cell Line De Novo Hybrid Assembly: An Optical Mapping Approach.</title>
        <authorList>
            <person name="Kananen K."/>
            <person name="Auerbach J.A."/>
            <person name="Kautto E."/>
            <person name="Blachly J.S."/>
        </authorList>
    </citation>
    <scope>NUCLEOTIDE SEQUENCE [LARGE SCALE GENOMIC DNA]</scope>
    <source>
        <strain evidence="1">B95-8</strain>
        <tissue evidence="1">Cell line</tissue>
    </source>
</reference>
<feature type="non-terminal residue" evidence="1">
    <location>
        <position position="1"/>
    </location>
</feature>
<feature type="non-terminal residue" evidence="1">
    <location>
        <position position="55"/>
    </location>
</feature>
<keyword evidence="2" id="KW-1185">Reference proteome</keyword>
<comment type="caution">
    <text evidence="1">The sequence shown here is derived from an EMBL/GenBank/DDBJ whole genome shotgun (WGS) entry which is preliminary data.</text>
</comment>
<gene>
    <name evidence="1" type="primary">UBA5_2</name>
    <name evidence="1" type="ORF">P7K49_035542</name>
</gene>
<organism evidence="1 2">
    <name type="scientific">Saguinus oedipus</name>
    <name type="common">Cotton-top tamarin</name>
    <name type="synonym">Oedipomidas oedipus</name>
    <dbReference type="NCBI Taxonomy" id="9490"/>
    <lineage>
        <taxon>Eukaryota</taxon>
        <taxon>Metazoa</taxon>
        <taxon>Chordata</taxon>
        <taxon>Craniata</taxon>
        <taxon>Vertebrata</taxon>
        <taxon>Euteleostomi</taxon>
        <taxon>Mammalia</taxon>
        <taxon>Eutheria</taxon>
        <taxon>Euarchontoglires</taxon>
        <taxon>Primates</taxon>
        <taxon>Haplorrhini</taxon>
        <taxon>Platyrrhini</taxon>
        <taxon>Cebidae</taxon>
        <taxon>Callitrichinae</taxon>
        <taxon>Saguinus</taxon>
    </lineage>
</organism>
<dbReference type="EMBL" id="JASSZA010000020">
    <property type="protein sequence ID" value="KAK2086117.1"/>
    <property type="molecule type" value="Genomic_DNA"/>
</dbReference>
<sequence length="55" mass="5984">VSEEELNNSSGPVPDLPEGITVTYTIPKMQEDSVTEVTVEDSGESLKDLMAKMKN</sequence>
<evidence type="ECO:0000313" key="2">
    <source>
        <dbReference type="Proteomes" id="UP001266305"/>
    </source>
</evidence>
<proteinExistence type="predicted"/>
<dbReference type="Proteomes" id="UP001266305">
    <property type="component" value="Unassembled WGS sequence"/>
</dbReference>